<feature type="transmembrane region" description="Helical" evidence="1">
    <location>
        <begin position="124"/>
        <end position="147"/>
    </location>
</feature>
<organism evidence="2 3">
    <name type="scientific">Neocallimastix californiae</name>
    <dbReference type="NCBI Taxonomy" id="1754190"/>
    <lineage>
        <taxon>Eukaryota</taxon>
        <taxon>Fungi</taxon>
        <taxon>Fungi incertae sedis</taxon>
        <taxon>Chytridiomycota</taxon>
        <taxon>Chytridiomycota incertae sedis</taxon>
        <taxon>Neocallimastigomycetes</taxon>
        <taxon>Neocallimastigales</taxon>
        <taxon>Neocallimastigaceae</taxon>
        <taxon>Neocallimastix</taxon>
    </lineage>
</organism>
<feature type="transmembrane region" description="Helical" evidence="1">
    <location>
        <begin position="99"/>
        <end position="117"/>
    </location>
</feature>
<name>A0A1Y2B178_9FUNG</name>
<protein>
    <submittedName>
        <fullName evidence="2">Uncharacterized protein</fullName>
    </submittedName>
</protein>
<feature type="transmembrane region" description="Helical" evidence="1">
    <location>
        <begin position="67"/>
        <end position="87"/>
    </location>
</feature>
<evidence type="ECO:0000256" key="1">
    <source>
        <dbReference type="SAM" id="Phobius"/>
    </source>
</evidence>
<dbReference type="EMBL" id="MCOG01000190">
    <property type="protein sequence ID" value="ORY27835.1"/>
    <property type="molecule type" value="Genomic_DNA"/>
</dbReference>
<accession>A0A1Y2B178</accession>
<dbReference type="AlphaFoldDB" id="A0A1Y2B178"/>
<proteinExistence type="predicted"/>
<keyword evidence="1" id="KW-0472">Membrane</keyword>
<reference evidence="2 3" key="1">
    <citation type="submission" date="2016-08" db="EMBL/GenBank/DDBJ databases">
        <title>A Parts List for Fungal Cellulosomes Revealed by Comparative Genomics.</title>
        <authorList>
            <consortium name="DOE Joint Genome Institute"/>
            <person name="Haitjema C.H."/>
            <person name="Gilmore S.P."/>
            <person name="Henske J.K."/>
            <person name="Solomon K.V."/>
            <person name="De Groot R."/>
            <person name="Kuo A."/>
            <person name="Mondo S.J."/>
            <person name="Salamov A.A."/>
            <person name="Labutti K."/>
            <person name="Zhao Z."/>
            <person name="Chiniquy J."/>
            <person name="Barry K."/>
            <person name="Brewer H.M."/>
            <person name="Purvine S.O."/>
            <person name="Wright A.T."/>
            <person name="Boxma B."/>
            <person name="Van Alen T."/>
            <person name="Hackstein J.H."/>
            <person name="Baker S.E."/>
            <person name="Grigoriev I.V."/>
            <person name="O'Malley M.A."/>
        </authorList>
    </citation>
    <scope>NUCLEOTIDE SEQUENCE [LARGE SCALE GENOMIC DNA]</scope>
    <source>
        <strain evidence="2 3">G1</strain>
    </source>
</reference>
<dbReference type="PANTHER" id="PTHR37846:SF1">
    <property type="entry name" value="DEACETYLASE-LIKE PROTEIN"/>
    <property type="match status" value="1"/>
</dbReference>
<dbReference type="PANTHER" id="PTHR37846">
    <property type="entry name" value="YALI0B21296P"/>
    <property type="match status" value="1"/>
</dbReference>
<keyword evidence="3" id="KW-1185">Reference proteome</keyword>
<comment type="caution">
    <text evidence="2">The sequence shown here is derived from an EMBL/GenBank/DDBJ whole genome shotgun (WGS) entry which is preliminary data.</text>
</comment>
<evidence type="ECO:0000313" key="3">
    <source>
        <dbReference type="Proteomes" id="UP000193920"/>
    </source>
</evidence>
<keyword evidence="1" id="KW-1133">Transmembrane helix</keyword>
<dbReference type="STRING" id="1754190.A0A1Y2B178"/>
<dbReference type="OrthoDB" id="5597489at2759"/>
<sequence>MSETDKKMNPTLEEYLRKRKNPNQKPLIQIADEKERLLKIKEQKEQQKTEGVEENIEEEPPYFLQSLVFAVPFTLLYAWLYYLVYFQYNMLDELEYKELLIETLKIIPSFIMISYLVRRYKKYLLLHIILGIAGSICAVYTIHIIFIDERFGQMLRTPGLIVLCIYAVMEVNVVIAVLVIIPPIVYYYMDGFRTKLTKME</sequence>
<keyword evidence="1" id="KW-0812">Transmembrane</keyword>
<dbReference type="Proteomes" id="UP000193920">
    <property type="component" value="Unassembled WGS sequence"/>
</dbReference>
<feature type="transmembrane region" description="Helical" evidence="1">
    <location>
        <begin position="159"/>
        <end position="189"/>
    </location>
</feature>
<gene>
    <name evidence="2" type="ORF">LY90DRAFT_674268</name>
</gene>
<evidence type="ECO:0000313" key="2">
    <source>
        <dbReference type="EMBL" id="ORY27835.1"/>
    </source>
</evidence>